<dbReference type="STRING" id="714315.GCA_000516535_00533"/>
<dbReference type="OrthoDB" id="9805698at2"/>
<evidence type="ECO:0000259" key="2">
    <source>
        <dbReference type="Pfam" id="PF09511"/>
    </source>
</evidence>
<name>A0A510J950_9FUSO</name>
<dbReference type="Pfam" id="PF13671">
    <property type="entry name" value="AAA_33"/>
    <property type="match status" value="1"/>
</dbReference>
<dbReference type="AlphaFoldDB" id="A0A510J950"/>
<dbReference type="InterPro" id="IPR019039">
    <property type="entry name" value="T4-Rnl1-like_N"/>
</dbReference>
<protein>
    <submittedName>
        <fullName evidence="3">Metallophosphoesterase</fullName>
    </submittedName>
</protein>
<dbReference type="InterPro" id="IPR027417">
    <property type="entry name" value="P-loop_NTPase"/>
</dbReference>
<proteinExistence type="predicted"/>
<dbReference type="SUPFAM" id="SSF56300">
    <property type="entry name" value="Metallo-dependent phosphatases"/>
    <property type="match status" value="1"/>
</dbReference>
<feature type="domain" description="Calcineurin-like phosphoesterase" evidence="1">
    <location>
        <begin position="173"/>
        <end position="353"/>
    </location>
</feature>
<dbReference type="Proteomes" id="UP000321606">
    <property type="component" value="Chromosome"/>
</dbReference>
<organism evidence="3 4">
    <name type="scientific">Pseudoleptotrichia goodfellowii</name>
    <dbReference type="NCBI Taxonomy" id="157692"/>
    <lineage>
        <taxon>Bacteria</taxon>
        <taxon>Fusobacteriati</taxon>
        <taxon>Fusobacteriota</taxon>
        <taxon>Fusobacteriia</taxon>
        <taxon>Fusobacteriales</taxon>
        <taxon>Leptotrichiaceae</taxon>
        <taxon>Pseudoleptotrichia</taxon>
    </lineage>
</organism>
<feature type="domain" description="T4 RNA ligase 1-like N-terminal" evidence="2">
    <location>
        <begin position="456"/>
        <end position="664"/>
    </location>
</feature>
<accession>A0A510J950</accession>
<dbReference type="Pfam" id="PF00149">
    <property type="entry name" value="Metallophos"/>
    <property type="match status" value="1"/>
</dbReference>
<dbReference type="GO" id="GO:0016787">
    <property type="term" value="F:hydrolase activity"/>
    <property type="evidence" value="ECO:0007669"/>
    <property type="project" value="InterPro"/>
</dbReference>
<dbReference type="EMBL" id="AP019822">
    <property type="protein sequence ID" value="BBM35606.1"/>
    <property type="molecule type" value="Genomic_DNA"/>
</dbReference>
<dbReference type="PANTHER" id="PTHR11668:SF496">
    <property type="entry name" value="SERINE_THREONINE-PROTEIN PHOSPHATASE"/>
    <property type="match status" value="1"/>
</dbReference>
<dbReference type="InterPro" id="IPR050341">
    <property type="entry name" value="PP1_catalytic_subunit"/>
</dbReference>
<dbReference type="KEGG" id="lgo:JCM16774_0531"/>
<dbReference type="Gene3D" id="3.60.21.10">
    <property type="match status" value="1"/>
</dbReference>
<dbReference type="InterPro" id="IPR004843">
    <property type="entry name" value="Calcineurin-like_PHP"/>
</dbReference>
<gene>
    <name evidence="3" type="ORF">JCM16774_0531</name>
</gene>
<sequence length="725" mass="84947">MRTLLLLRGAPGSGKSTFVRENRLEQYTLEADRFRTLVSNPVLNEKGDFTISQRYDKISWKMLMECLEERMIKGDFTIIDATHSTKQSVKSYEDLAEKYKYSVYYYQFDTPYEICLENNLKRDVFKQVSENVIKRMYNSVQSSVLPNRFKRIYDINEIINFYVDDITGKYENVKIIGDIHSCYTALSKILEDFSEKTLYVFLGDYLDRGIEHKKTLDLFLGLWKNPNVILLEGNHEIHLRNFASDLPVKSREFMEATLPAISENVTNTEEFKKQIRVFCKKMRQCYSFKFHNHKILCTHGGLSAVPDMALISAQDMIKGVGKYETEIGIVYEENYKLGKCQDYTQVHGHRGIESTEHSVCLEGEVEFGGELKFLNILPEKIELKSVKNDIYDRDYLQHELDKAKNSKEINLTKDDEVNKLIISKLINVKNTKPNLYSLNFTRNAFKRKLWNDSTIKARGLFVDKITGEVKMRSYNKFFNYGENNFSSKKYLEKNLSFPVTAYEKYNGFLGILGVINDEFIFATKSTTEGEHARYFRKLFEKVNEKNKKKLFELCKNKNVSVIFEVVSNEDRHIVDYFMNENLFLLDVIENNLVINGIHSDITLSEKYIKELNINDDVIKVKKAVSICNDFEEVLDLMGKYGDIPNVEGLVFTDAKGLMFKYKAEHYNKWKRRRTLVELYRKNGDFSLKQCKNEEEKNFMKWIISLEKGYVENTHIVDLMNKYTKK</sequence>
<dbReference type="CDD" id="cd00144">
    <property type="entry name" value="MPP_PPP_family"/>
    <property type="match status" value="1"/>
</dbReference>
<dbReference type="InterPro" id="IPR029052">
    <property type="entry name" value="Metallo-depent_PP-like"/>
</dbReference>
<dbReference type="Gene3D" id="3.40.50.300">
    <property type="entry name" value="P-loop containing nucleotide triphosphate hydrolases"/>
    <property type="match status" value="1"/>
</dbReference>
<dbReference type="PANTHER" id="PTHR11668">
    <property type="entry name" value="SERINE/THREONINE PROTEIN PHOSPHATASE"/>
    <property type="match status" value="1"/>
</dbReference>
<evidence type="ECO:0000259" key="1">
    <source>
        <dbReference type="Pfam" id="PF00149"/>
    </source>
</evidence>
<dbReference type="Pfam" id="PF09511">
    <property type="entry name" value="RNA_lig_T4_1"/>
    <property type="match status" value="1"/>
</dbReference>
<evidence type="ECO:0000313" key="4">
    <source>
        <dbReference type="Proteomes" id="UP000321606"/>
    </source>
</evidence>
<dbReference type="SUPFAM" id="SSF52540">
    <property type="entry name" value="P-loop containing nucleoside triphosphate hydrolases"/>
    <property type="match status" value="1"/>
</dbReference>
<dbReference type="RefSeq" id="WP_026737137.1">
    <property type="nucleotide sequence ID" value="NZ_AP019822.1"/>
</dbReference>
<reference evidence="3 4" key="1">
    <citation type="submission" date="2019-07" db="EMBL/GenBank/DDBJ databases">
        <title>Complete Genome Sequence of Leptotrichia goodfellowii Strain JCM 16774.</title>
        <authorList>
            <person name="Watanabe S."/>
            <person name="Cui L."/>
        </authorList>
    </citation>
    <scope>NUCLEOTIDE SEQUENCE [LARGE SCALE GENOMIC DNA]</scope>
    <source>
        <strain evidence="3 4">JCM16774</strain>
    </source>
</reference>
<evidence type="ECO:0000313" key="3">
    <source>
        <dbReference type="EMBL" id="BBM35606.1"/>
    </source>
</evidence>